<dbReference type="AlphaFoldDB" id="A0A6P1Y1H1"/>
<dbReference type="KEGG" id="trz:GWP43_04130"/>
<protein>
    <submittedName>
        <fullName evidence="2">Uncharacterized protein</fullName>
    </submittedName>
</protein>
<feature type="transmembrane region" description="Helical" evidence="1">
    <location>
        <begin position="61"/>
        <end position="84"/>
    </location>
</feature>
<accession>A0A6P1Y1H1</accession>
<proteinExistence type="predicted"/>
<feature type="transmembrane region" description="Helical" evidence="1">
    <location>
        <begin position="104"/>
        <end position="134"/>
    </location>
</feature>
<dbReference type="EMBL" id="CP048020">
    <property type="protein sequence ID" value="QHX42772.1"/>
    <property type="molecule type" value="Genomic_DNA"/>
</dbReference>
<sequence>MAVLLLFCIPLVFFSYSFQLEEKNKHIFMFFVGIAATTLFSLVVSFFSAKTDHYIGSLGSYFFYFFFVDTFIPFCIVLLIALIFSGFNASVTPAALFGLFTVKIYQQLFLASTHLRITPIVLSIILYVSALFILDALLRFCADVTFYYAIACALVFLLFIGILILGTLALGFYYFKGTQIIYGSILTGIALIGTVLHFIIYRQGNAG</sequence>
<dbReference type="RefSeq" id="WP_162662923.1">
    <property type="nucleotide sequence ID" value="NZ_CP048020.1"/>
</dbReference>
<dbReference type="Proteomes" id="UP000464374">
    <property type="component" value="Chromosome"/>
</dbReference>
<name>A0A6P1Y1H1_9SPIR</name>
<feature type="transmembrane region" description="Helical" evidence="1">
    <location>
        <begin position="180"/>
        <end position="201"/>
    </location>
</feature>
<evidence type="ECO:0000313" key="2">
    <source>
        <dbReference type="EMBL" id="QHX42772.1"/>
    </source>
</evidence>
<keyword evidence="1" id="KW-0812">Transmembrane</keyword>
<evidence type="ECO:0000256" key="1">
    <source>
        <dbReference type="SAM" id="Phobius"/>
    </source>
</evidence>
<feature type="transmembrane region" description="Helical" evidence="1">
    <location>
        <begin position="27"/>
        <end position="49"/>
    </location>
</feature>
<feature type="transmembrane region" description="Helical" evidence="1">
    <location>
        <begin position="146"/>
        <end position="174"/>
    </location>
</feature>
<gene>
    <name evidence="2" type="ORF">GWP43_04130</name>
</gene>
<keyword evidence="1" id="KW-1133">Transmembrane helix</keyword>
<reference evidence="2 3" key="1">
    <citation type="submission" date="2020-01" db="EMBL/GenBank/DDBJ databases">
        <title>Complete genome sequence of a human oral phylogroup 1 Treponema sp. strain ATCC 700766, originally isolated from periodontitis dental plaque.</title>
        <authorList>
            <person name="Chan Y."/>
            <person name="Huo Y.-B."/>
            <person name="Yu X.-L."/>
            <person name="Zeng H."/>
            <person name="Leung W.-K."/>
            <person name="Watt R.M."/>
        </authorList>
    </citation>
    <scope>NUCLEOTIDE SEQUENCE [LARGE SCALE GENOMIC DNA]</scope>
    <source>
        <strain evidence="2 3">OMZ 804</strain>
    </source>
</reference>
<organism evidence="2 3">
    <name type="scientific">Treponema vincentii</name>
    <dbReference type="NCBI Taxonomy" id="69710"/>
    <lineage>
        <taxon>Bacteria</taxon>
        <taxon>Pseudomonadati</taxon>
        <taxon>Spirochaetota</taxon>
        <taxon>Spirochaetia</taxon>
        <taxon>Spirochaetales</taxon>
        <taxon>Treponemataceae</taxon>
        <taxon>Treponema</taxon>
    </lineage>
</organism>
<evidence type="ECO:0000313" key="3">
    <source>
        <dbReference type="Proteomes" id="UP000464374"/>
    </source>
</evidence>
<keyword evidence="1" id="KW-0472">Membrane</keyword>